<dbReference type="Gene3D" id="1.10.630.10">
    <property type="entry name" value="Cytochrome P450"/>
    <property type="match status" value="1"/>
</dbReference>
<dbReference type="Pfam" id="PF00067">
    <property type="entry name" value="p450"/>
    <property type="match status" value="1"/>
</dbReference>
<accession>A0A9P9DZ93</accession>
<evidence type="ECO:0000256" key="3">
    <source>
        <dbReference type="ARBA" id="ARBA00022723"/>
    </source>
</evidence>
<dbReference type="InterPro" id="IPR036396">
    <property type="entry name" value="Cyt_P450_sf"/>
</dbReference>
<keyword evidence="6" id="KW-0503">Monooxygenase</keyword>
<comment type="cofactor">
    <cofactor evidence="1 7">
        <name>heme</name>
        <dbReference type="ChEBI" id="CHEBI:30413"/>
    </cofactor>
</comment>
<dbReference type="InterPro" id="IPR050121">
    <property type="entry name" value="Cytochrome_P450_monoxygenase"/>
</dbReference>
<evidence type="ECO:0000256" key="8">
    <source>
        <dbReference type="SAM" id="Phobius"/>
    </source>
</evidence>
<evidence type="ECO:0000313" key="10">
    <source>
        <dbReference type="Proteomes" id="UP000700596"/>
    </source>
</evidence>
<dbReference type="SUPFAM" id="SSF48264">
    <property type="entry name" value="Cytochrome P450"/>
    <property type="match status" value="1"/>
</dbReference>
<name>A0A9P9DZ93_9PLEO</name>
<feature type="transmembrane region" description="Helical" evidence="8">
    <location>
        <begin position="37"/>
        <end position="57"/>
    </location>
</feature>
<sequence>MAGSRFQVIACVGGILSEALIFCRGEWDIRSAKIARTYLAIQLASVGLLVASGTSVVTSVFQVAGLTISYLIGLYGSMIAYRLFFHPLRSFPGPLGARVSALWILKQNIPGLTFYRKVPKLHEKYGDFVRTRPRELSICHPDAVIDIHGPRSKVRKGEFYDQQYPYHTLQMTRDPVIHRDKRRIWDKAFSMKALQEYEPRVLEHYQKFFHILTEHSEARTPVNIQHLLEGLGFDISSDLTFGESWNMLGTGEVAPVLKEFIDYKKTVGYVLMLNWIFHSFKILPGIEERIFHWVNEYSKSLEKRGKMTSISADFYTHLSRADNFDKDGPFDAQLAIIAGSDTVSFTMTNIMYVFATRPEWQTKLRAELGFTDSSNAQDKISDQELAANQFLGGFINEVLRFWPAIPSGLQRLTPPEGATIAGRFVPGNINVVIPTYSLHRDERAFLRPKELIPERWFSKPELILRKDSFLPFGYGPYNCTGRPFAYLQLRLLTAMILQRYDISIPAGKETDIQRYEQEQADCFVMHLQPLPLLFTQRK</sequence>
<comment type="similarity">
    <text evidence="2">Belongs to the cytochrome P450 family.</text>
</comment>
<dbReference type="GO" id="GO:0005506">
    <property type="term" value="F:iron ion binding"/>
    <property type="evidence" value="ECO:0007669"/>
    <property type="project" value="InterPro"/>
</dbReference>
<dbReference type="PANTHER" id="PTHR24305">
    <property type="entry name" value="CYTOCHROME P450"/>
    <property type="match status" value="1"/>
</dbReference>
<evidence type="ECO:0000256" key="6">
    <source>
        <dbReference type="ARBA" id="ARBA00023033"/>
    </source>
</evidence>
<dbReference type="PRINTS" id="PR00385">
    <property type="entry name" value="P450"/>
</dbReference>
<feature type="transmembrane region" description="Helical" evidence="8">
    <location>
        <begin position="63"/>
        <end position="84"/>
    </location>
</feature>
<evidence type="ECO:0000256" key="5">
    <source>
        <dbReference type="ARBA" id="ARBA00023004"/>
    </source>
</evidence>
<evidence type="ECO:0000256" key="2">
    <source>
        <dbReference type="ARBA" id="ARBA00010617"/>
    </source>
</evidence>
<dbReference type="EMBL" id="JAGMWT010000005">
    <property type="protein sequence ID" value="KAH7128485.1"/>
    <property type="molecule type" value="Genomic_DNA"/>
</dbReference>
<evidence type="ECO:0000313" key="9">
    <source>
        <dbReference type="EMBL" id="KAH7128485.1"/>
    </source>
</evidence>
<dbReference type="InterPro" id="IPR001128">
    <property type="entry name" value="Cyt_P450"/>
</dbReference>
<dbReference type="Proteomes" id="UP000700596">
    <property type="component" value="Unassembled WGS sequence"/>
</dbReference>
<proteinExistence type="inferred from homology"/>
<gene>
    <name evidence="9" type="ORF">B0J11DRAFT_459116</name>
</gene>
<keyword evidence="8" id="KW-1133">Transmembrane helix</keyword>
<protein>
    <submittedName>
        <fullName evidence="9">Cytochrome P450</fullName>
    </submittedName>
</protein>
<dbReference type="OrthoDB" id="6692864at2759"/>
<reference evidence="9" key="1">
    <citation type="journal article" date="2021" name="Nat. Commun.">
        <title>Genetic determinants of endophytism in the Arabidopsis root mycobiome.</title>
        <authorList>
            <person name="Mesny F."/>
            <person name="Miyauchi S."/>
            <person name="Thiergart T."/>
            <person name="Pickel B."/>
            <person name="Atanasova L."/>
            <person name="Karlsson M."/>
            <person name="Huettel B."/>
            <person name="Barry K.W."/>
            <person name="Haridas S."/>
            <person name="Chen C."/>
            <person name="Bauer D."/>
            <person name="Andreopoulos W."/>
            <person name="Pangilinan J."/>
            <person name="LaButti K."/>
            <person name="Riley R."/>
            <person name="Lipzen A."/>
            <person name="Clum A."/>
            <person name="Drula E."/>
            <person name="Henrissat B."/>
            <person name="Kohler A."/>
            <person name="Grigoriev I.V."/>
            <person name="Martin F.M."/>
            <person name="Hacquard S."/>
        </authorList>
    </citation>
    <scope>NUCLEOTIDE SEQUENCE</scope>
    <source>
        <strain evidence="9">MPI-CAGE-CH-0243</strain>
    </source>
</reference>
<keyword evidence="4" id="KW-0560">Oxidoreductase</keyword>
<keyword evidence="10" id="KW-1185">Reference proteome</keyword>
<keyword evidence="5 7" id="KW-0408">Iron</keyword>
<keyword evidence="8" id="KW-0812">Transmembrane</keyword>
<dbReference type="InterPro" id="IPR002401">
    <property type="entry name" value="Cyt_P450_E_grp-I"/>
</dbReference>
<dbReference type="GO" id="GO:0016705">
    <property type="term" value="F:oxidoreductase activity, acting on paired donors, with incorporation or reduction of molecular oxygen"/>
    <property type="evidence" value="ECO:0007669"/>
    <property type="project" value="InterPro"/>
</dbReference>
<dbReference type="CDD" id="cd11061">
    <property type="entry name" value="CYP67-like"/>
    <property type="match status" value="1"/>
</dbReference>
<comment type="caution">
    <text evidence="9">The sequence shown here is derived from an EMBL/GenBank/DDBJ whole genome shotgun (WGS) entry which is preliminary data.</text>
</comment>
<evidence type="ECO:0000256" key="7">
    <source>
        <dbReference type="PIRSR" id="PIRSR602401-1"/>
    </source>
</evidence>
<keyword evidence="3 7" id="KW-0479">Metal-binding</keyword>
<keyword evidence="7" id="KW-0349">Heme</keyword>
<dbReference type="PRINTS" id="PR00463">
    <property type="entry name" value="EP450I"/>
</dbReference>
<organism evidence="9 10">
    <name type="scientific">Dendryphion nanum</name>
    <dbReference type="NCBI Taxonomy" id="256645"/>
    <lineage>
        <taxon>Eukaryota</taxon>
        <taxon>Fungi</taxon>
        <taxon>Dikarya</taxon>
        <taxon>Ascomycota</taxon>
        <taxon>Pezizomycotina</taxon>
        <taxon>Dothideomycetes</taxon>
        <taxon>Pleosporomycetidae</taxon>
        <taxon>Pleosporales</taxon>
        <taxon>Torulaceae</taxon>
        <taxon>Dendryphion</taxon>
    </lineage>
</organism>
<evidence type="ECO:0000256" key="4">
    <source>
        <dbReference type="ARBA" id="ARBA00023002"/>
    </source>
</evidence>
<dbReference type="GO" id="GO:0020037">
    <property type="term" value="F:heme binding"/>
    <property type="evidence" value="ECO:0007669"/>
    <property type="project" value="InterPro"/>
</dbReference>
<dbReference type="PANTHER" id="PTHR24305:SF187">
    <property type="entry name" value="P450, PUTATIVE (EUROFUNG)-RELATED"/>
    <property type="match status" value="1"/>
</dbReference>
<dbReference type="AlphaFoldDB" id="A0A9P9DZ93"/>
<keyword evidence="8" id="KW-0472">Membrane</keyword>
<feature type="binding site" description="axial binding residue" evidence="7">
    <location>
        <position position="479"/>
    </location>
    <ligand>
        <name>heme</name>
        <dbReference type="ChEBI" id="CHEBI:30413"/>
    </ligand>
    <ligandPart>
        <name>Fe</name>
        <dbReference type="ChEBI" id="CHEBI:18248"/>
    </ligandPart>
</feature>
<evidence type="ECO:0000256" key="1">
    <source>
        <dbReference type="ARBA" id="ARBA00001971"/>
    </source>
</evidence>
<dbReference type="GO" id="GO:0004497">
    <property type="term" value="F:monooxygenase activity"/>
    <property type="evidence" value="ECO:0007669"/>
    <property type="project" value="UniProtKB-KW"/>
</dbReference>